<reference evidence="2" key="1">
    <citation type="journal article" date="2014" name="Front. Microbiol.">
        <title>High frequency of phylogenetically diverse reductive dehalogenase-homologous genes in deep subseafloor sedimentary metagenomes.</title>
        <authorList>
            <person name="Kawai M."/>
            <person name="Futagami T."/>
            <person name="Toyoda A."/>
            <person name="Takaki Y."/>
            <person name="Nishi S."/>
            <person name="Hori S."/>
            <person name="Arai W."/>
            <person name="Tsubouchi T."/>
            <person name="Morono Y."/>
            <person name="Uchiyama I."/>
            <person name="Ito T."/>
            <person name="Fujiyama A."/>
            <person name="Inagaki F."/>
            <person name="Takami H."/>
        </authorList>
    </citation>
    <scope>NUCLEOTIDE SEQUENCE</scope>
    <source>
        <strain evidence="2">Expedition CK06-06</strain>
    </source>
</reference>
<dbReference type="Pfam" id="PF09851">
    <property type="entry name" value="SHOCT"/>
    <property type="match status" value="1"/>
</dbReference>
<evidence type="ECO:0000313" key="2">
    <source>
        <dbReference type="EMBL" id="GAG64917.1"/>
    </source>
</evidence>
<proteinExistence type="predicted"/>
<dbReference type="InterPro" id="IPR018649">
    <property type="entry name" value="SHOCT"/>
</dbReference>
<feature type="domain" description="SHOCT" evidence="1">
    <location>
        <begin position="74"/>
        <end position="99"/>
    </location>
</feature>
<evidence type="ECO:0000259" key="1">
    <source>
        <dbReference type="Pfam" id="PF09851"/>
    </source>
</evidence>
<dbReference type="AlphaFoldDB" id="X1A412"/>
<comment type="caution">
    <text evidence="2">The sequence shown here is derived from an EMBL/GenBank/DDBJ whole genome shotgun (WGS) entry which is preliminary data.</text>
</comment>
<protein>
    <recommendedName>
        <fullName evidence="1">SHOCT domain-containing protein</fullName>
    </recommendedName>
</protein>
<sequence length="102" mass="11463">MLVKVTDVKMEQSAMGRLFDYGDIEILTASELGANLFRRIDEPIHFKTAMLNAKERIEQGEEAFKPDEGLPGLIASLDQLHQMGILSDEEFSLKKADLLARI</sequence>
<accession>X1A412</accession>
<organism evidence="2">
    <name type="scientific">marine sediment metagenome</name>
    <dbReference type="NCBI Taxonomy" id="412755"/>
    <lineage>
        <taxon>unclassified sequences</taxon>
        <taxon>metagenomes</taxon>
        <taxon>ecological metagenomes</taxon>
    </lineage>
</organism>
<gene>
    <name evidence="2" type="ORF">S01H4_20500</name>
</gene>
<dbReference type="EMBL" id="BART01009223">
    <property type="protein sequence ID" value="GAG64917.1"/>
    <property type="molecule type" value="Genomic_DNA"/>
</dbReference>
<name>X1A412_9ZZZZ</name>